<dbReference type="InterPro" id="IPR027417">
    <property type="entry name" value="P-loop_NTPase"/>
</dbReference>
<dbReference type="SUPFAM" id="SSF50447">
    <property type="entry name" value="Translation proteins"/>
    <property type="match status" value="1"/>
</dbReference>
<dbReference type="InterPro" id="IPR031157">
    <property type="entry name" value="G_TR_CS"/>
</dbReference>
<evidence type="ECO:0000256" key="1">
    <source>
        <dbReference type="ARBA" id="ARBA00011245"/>
    </source>
</evidence>
<keyword evidence="7" id="KW-0460">Magnesium</keyword>
<dbReference type="AlphaFoldDB" id="E2PU28"/>
<evidence type="ECO:0000256" key="6">
    <source>
        <dbReference type="ARBA" id="ARBA00022801"/>
    </source>
</evidence>
<evidence type="ECO:0000256" key="7">
    <source>
        <dbReference type="ARBA" id="ARBA00022842"/>
    </source>
</evidence>
<dbReference type="SUPFAM" id="SSF52540">
    <property type="entry name" value="P-loop containing nucleoside triphosphate hydrolases"/>
    <property type="match status" value="1"/>
</dbReference>
<dbReference type="FunFam" id="2.40.30.10:FF:000085">
    <property type="entry name" value="Elongation factor Tu"/>
    <property type="match status" value="1"/>
</dbReference>
<protein>
    <submittedName>
        <fullName evidence="12">Elongation factor Tu</fullName>
        <ecNumber evidence="12">3.6.5.3</ecNumber>
    </submittedName>
</protein>
<evidence type="ECO:0000256" key="8">
    <source>
        <dbReference type="ARBA" id="ARBA00022917"/>
    </source>
</evidence>
<gene>
    <name evidence="12" type="primary">tuf1</name>
    <name evidence="12" type="ORF">SCLAV_0571</name>
</gene>
<dbReference type="GO" id="GO:0003924">
    <property type="term" value="F:GTPase activity"/>
    <property type="evidence" value="ECO:0007669"/>
    <property type="project" value="InterPro"/>
</dbReference>
<dbReference type="InterPro" id="IPR004160">
    <property type="entry name" value="Transl_elong_EFTu/EF1A_C"/>
</dbReference>
<dbReference type="GO" id="GO:0005829">
    <property type="term" value="C:cytosol"/>
    <property type="evidence" value="ECO:0007669"/>
    <property type="project" value="TreeGrafter"/>
</dbReference>
<keyword evidence="13" id="KW-1185">Reference proteome</keyword>
<dbReference type="STRING" id="1901.BB341_25040"/>
<evidence type="ECO:0000313" key="13">
    <source>
        <dbReference type="Proteomes" id="UP000002357"/>
    </source>
</evidence>
<dbReference type="Gene3D" id="3.40.50.300">
    <property type="entry name" value="P-loop containing nucleotide triphosphate hydrolases"/>
    <property type="match status" value="1"/>
</dbReference>
<dbReference type="Pfam" id="PF00009">
    <property type="entry name" value="GTP_EFTU"/>
    <property type="match status" value="1"/>
</dbReference>
<accession>E2PU28</accession>
<keyword evidence="6 12" id="KW-0378">Hydrolase</keyword>
<evidence type="ECO:0000256" key="3">
    <source>
        <dbReference type="ARBA" id="ARBA00022723"/>
    </source>
</evidence>
<dbReference type="Pfam" id="PF03144">
    <property type="entry name" value="GTP_EFTU_D2"/>
    <property type="match status" value="1"/>
</dbReference>
<dbReference type="PROSITE" id="PS51722">
    <property type="entry name" value="G_TR_2"/>
    <property type="match status" value="1"/>
</dbReference>
<dbReference type="InterPro" id="IPR005225">
    <property type="entry name" value="Small_GTP-bd"/>
</dbReference>
<dbReference type="GeneID" id="93732747"/>
<dbReference type="GO" id="GO:0005525">
    <property type="term" value="F:GTP binding"/>
    <property type="evidence" value="ECO:0007669"/>
    <property type="project" value="UniProtKB-KW"/>
</dbReference>
<evidence type="ECO:0000256" key="10">
    <source>
        <dbReference type="SAM" id="MobiDB-lite"/>
    </source>
</evidence>
<dbReference type="Gene3D" id="2.40.30.10">
    <property type="entry name" value="Translation factors"/>
    <property type="match status" value="2"/>
</dbReference>
<dbReference type="NCBIfam" id="NF009373">
    <property type="entry name" value="PRK12736.1"/>
    <property type="match status" value="1"/>
</dbReference>
<feature type="region of interest" description="Disordered" evidence="10">
    <location>
        <begin position="1"/>
        <end position="30"/>
    </location>
</feature>
<keyword evidence="2" id="KW-0963">Cytoplasm</keyword>
<dbReference type="SUPFAM" id="SSF50465">
    <property type="entry name" value="EF-Tu/eEF-1alpha/eIF2-gamma C-terminal domain"/>
    <property type="match status" value="1"/>
</dbReference>
<evidence type="ECO:0000259" key="11">
    <source>
        <dbReference type="PROSITE" id="PS51722"/>
    </source>
</evidence>
<dbReference type="Pfam" id="PF03143">
    <property type="entry name" value="GTP_EFTU_D3"/>
    <property type="match status" value="1"/>
</dbReference>
<evidence type="ECO:0000256" key="2">
    <source>
        <dbReference type="ARBA" id="ARBA00022490"/>
    </source>
</evidence>
<dbReference type="InterPro" id="IPR004161">
    <property type="entry name" value="EFTu-like_2"/>
</dbReference>
<dbReference type="FunFam" id="3.40.50.300:FF:000576">
    <property type="entry name" value="Elongation factor Tu"/>
    <property type="match status" value="1"/>
</dbReference>
<dbReference type="OrthoDB" id="9803139at2"/>
<dbReference type="InterPro" id="IPR009000">
    <property type="entry name" value="Transl_B-barrel_sf"/>
</dbReference>
<dbReference type="RefSeq" id="WP_003959639.1">
    <property type="nucleotide sequence ID" value="NZ_CM000913.1"/>
</dbReference>
<dbReference type="InterPro" id="IPR000795">
    <property type="entry name" value="T_Tr_GTP-bd_dom"/>
</dbReference>
<sequence length="417" mass="43052">MSTDPFAGNTRSTRPRTPRTACSAAAALRPGARTEPAVNIGTIGHVDHGKTTLTAAVTQVLAARGGGAFVPFDRLDRTPEERIRGITVHPGLVEYATDTRRYTHVDLPGHADHTRTTAAGLCGLDGAILVVSAADGVMPQTAEHVLLARQAGVAHVVVALNKAETCEDDDAVRVEQSVRRLLTAQGYEGGSAPVVQVSAVGALAGRPRWTAAVDALLDAVETYVPPPARAVAAPLLLPVVRVLTVTGRGTVVTGAVERGTVRVGDPVHLVGADGGPRACTVTGLQSFGRPLERAAAGDRVALLLRGVPREAVRRGHVVAAPGTLTPGRDFAARVRLLSGREGGRTAPVRTGFRPQFHLRTADLTGGVDLGAPALARPGTTVAMTVRLGRPAPLEAGLGFAVREGGRTIGAGTVTEVL</sequence>
<reference evidence="12 13" key="1">
    <citation type="journal article" date="2010" name="Genome Biol. Evol.">
        <title>The sequence of a 1.8-mb bacterial linear plasmid reveals a rich evolutionary reservoir of secondary metabolic pathways.</title>
        <authorList>
            <person name="Medema M.H."/>
            <person name="Trefzer A."/>
            <person name="Kovalchuk A."/>
            <person name="van den Berg M."/>
            <person name="Mueller U."/>
            <person name="Heijne W."/>
            <person name="Wu L."/>
            <person name="Alam M.T."/>
            <person name="Ronning C.M."/>
            <person name="Nierman W.C."/>
            <person name="Bovenberg R.A.L."/>
            <person name="Breitling R."/>
            <person name="Takano E."/>
        </authorList>
    </citation>
    <scope>NUCLEOTIDE SEQUENCE [LARGE SCALE GENOMIC DNA]</scope>
    <source>
        <strain evidence="13">ATCC 27064 / DSM 738 / JCM 4710 / NBRC 13307 / NCIMB 12785 / NRRL 3585 / VKM Ac-602</strain>
    </source>
</reference>
<keyword evidence="3" id="KW-0479">Metal-binding</keyword>
<keyword evidence="8" id="KW-0648">Protein biosynthesis</keyword>
<comment type="subunit">
    <text evidence="1">Monomer.</text>
</comment>
<feature type="compositionally biased region" description="Low complexity" evidence="10">
    <location>
        <begin position="18"/>
        <end position="30"/>
    </location>
</feature>
<evidence type="ECO:0000256" key="4">
    <source>
        <dbReference type="ARBA" id="ARBA00022741"/>
    </source>
</evidence>
<name>E2PU28_STRCL</name>
<proteinExistence type="predicted"/>
<dbReference type="PRINTS" id="PR00315">
    <property type="entry name" value="ELONGATNFCT"/>
</dbReference>
<dbReference type="PROSITE" id="PS00301">
    <property type="entry name" value="G_TR_1"/>
    <property type="match status" value="1"/>
</dbReference>
<dbReference type="EC" id="3.6.5.3" evidence="12"/>
<dbReference type="PANTHER" id="PTHR43721:SF22">
    <property type="entry name" value="ELONGATION FACTOR TU, MITOCHONDRIAL"/>
    <property type="match status" value="1"/>
</dbReference>
<dbReference type="EMBL" id="CM000913">
    <property type="protein sequence ID" value="EFG05647.1"/>
    <property type="molecule type" value="Genomic_DNA"/>
</dbReference>
<evidence type="ECO:0000313" key="12">
    <source>
        <dbReference type="EMBL" id="EFG05647.1"/>
    </source>
</evidence>
<dbReference type="InterPro" id="IPR050055">
    <property type="entry name" value="EF-Tu_GTPase"/>
</dbReference>
<keyword evidence="9" id="KW-0342">GTP-binding</keyword>
<dbReference type="PANTHER" id="PTHR43721">
    <property type="entry name" value="ELONGATION FACTOR TU-RELATED"/>
    <property type="match status" value="1"/>
</dbReference>
<dbReference type="GO" id="GO:0003746">
    <property type="term" value="F:translation elongation factor activity"/>
    <property type="evidence" value="ECO:0007669"/>
    <property type="project" value="UniProtKB-KW"/>
</dbReference>
<organism evidence="12 13">
    <name type="scientific">Streptomyces clavuligerus</name>
    <dbReference type="NCBI Taxonomy" id="1901"/>
    <lineage>
        <taxon>Bacteria</taxon>
        <taxon>Bacillati</taxon>
        <taxon>Actinomycetota</taxon>
        <taxon>Actinomycetes</taxon>
        <taxon>Kitasatosporales</taxon>
        <taxon>Streptomycetaceae</taxon>
        <taxon>Streptomyces</taxon>
    </lineage>
</organism>
<evidence type="ECO:0000256" key="9">
    <source>
        <dbReference type="ARBA" id="ARBA00023134"/>
    </source>
</evidence>
<dbReference type="eggNOG" id="COG0050">
    <property type="taxonomic scope" value="Bacteria"/>
</dbReference>
<feature type="domain" description="Tr-type G" evidence="11">
    <location>
        <begin position="35"/>
        <end position="228"/>
    </location>
</feature>
<keyword evidence="5 12" id="KW-0251">Elongation factor</keyword>
<dbReference type="Proteomes" id="UP000002357">
    <property type="component" value="Chromosome"/>
</dbReference>
<evidence type="ECO:0000256" key="5">
    <source>
        <dbReference type="ARBA" id="ARBA00022768"/>
    </source>
</evidence>
<dbReference type="InterPro" id="IPR009001">
    <property type="entry name" value="Transl_elong_EF1A/Init_IF2_C"/>
</dbReference>
<dbReference type="GO" id="GO:0046872">
    <property type="term" value="F:metal ion binding"/>
    <property type="evidence" value="ECO:0007669"/>
    <property type="project" value="UniProtKB-KW"/>
</dbReference>
<keyword evidence="4" id="KW-0547">Nucleotide-binding</keyword>
<dbReference type="NCBIfam" id="TIGR00231">
    <property type="entry name" value="small_GTP"/>
    <property type="match status" value="1"/>
</dbReference>